<evidence type="ECO:0000256" key="1">
    <source>
        <dbReference type="SAM" id="MobiDB-lite"/>
    </source>
</evidence>
<gene>
    <name evidence="2" type="ORF">HJG60_008089</name>
</gene>
<sequence length="134" mass="14106">MASTIALPHAVPTQGCRVRTCVRGPGTRVSGWRRRRQVYQVILPTGRPGLANLPSHQASWESPSPGPLSPSGNHRGTQQNPNSWALLLRGPTSVGRRGAQAPALFWCSPPACGGHQGVGGAGCIIPRCECAPFP</sequence>
<reference evidence="2 3" key="1">
    <citation type="journal article" date="2020" name="Nature">
        <title>Six reference-quality genomes reveal evolution of bat adaptations.</title>
        <authorList>
            <person name="Jebb D."/>
            <person name="Huang Z."/>
            <person name="Pippel M."/>
            <person name="Hughes G.M."/>
            <person name="Lavrichenko K."/>
            <person name="Devanna P."/>
            <person name="Winkler S."/>
            <person name="Jermiin L.S."/>
            <person name="Skirmuntt E.C."/>
            <person name="Katzourakis A."/>
            <person name="Burkitt-Gray L."/>
            <person name="Ray D.A."/>
            <person name="Sullivan K.A.M."/>
            <person name="Roscito J.G."/>
            <person name="Kirilenko B.M."/>
            <person name="Davalos L.M."/>
            <person name="Corthals A.P."/>
            <person name="Power M.L."/>
            <person name="Jones G."/>
            <person name="Ransome R.D."/>
            <person name="Dechmann D.K.N."/>
            <person name="Locatelli A.G."/>
            <person name="Puechmaille S.J."/>
            <person name="Fedrigo O."/>
            <person name="Jarvis E.D."/>
            <person name="Hiller M."/>
            <person name="Vernes S.C."/>
            <person name="Myers E.W."/>
            <person name="Teeling E.C."/>
        </authorList>
    </citation>
    <scope>NUCLEOTIDE SEQUENCE [LARGE SCALE GENOMIC DNA]</scope>
    <source>
        <strain evidence="2">Bat1K_MPI-CBG_1</strain>
    </source>
</reference>
<dbReference type="Proteomes" id="UP000664940">
    <property type="component" value="Unassembled WGS sequence"/>
</dbReference>
<evidence type="ECO:0000313" key="3">
    <source>
        <dbReference type="Proteomes" id="UP000664940"/>
    </source>
</evidence>
<feature type="compositionally biased region" description="Polar residues" evidence="1">
    <location>
        <begin position="74"/>
        <end position="83"/>
    </location>
</feature>
<evidence type="ECO:0000313" key="2">
    <source>
        <dbReference type="EMBL" id="KAF6131229.1"/>
    </source>
</evidence>
<comment type="caution">
    <text evidence="2">The sequence shown here is derived from an EMBL/GenBank/DDBJ whole genome shotgun (WGS) entry which is preliminary data.</text>
</comment>
<accession>A0A834BI87</accession>
<dbReference type="EMBL" id="JABVXQ010000001">
    <property type="protein sequence ID" value="KAF6131229.1"/>
    <property type="molecule type" value="Genomic_DNA"/>
</dbReference>
<feature type="region of interest" description="Disordered" evidence="1">
    <location>
        <begin position="46"/>
        <end position="91"/>
    </location>
</feature>
<organism evidence="2 3">
    <name type="scientific">Phyllostomus discolor</name>
    <name type="common">pale spear-nosed bat</name>
    <dbReference type="NCBI Taxonomy" id="89673"/>
    <lineage>
        <taxon>Eukaryota</taxon>
        <taxon>Metazoa</taxon>
        <taxon>Chordata</taxon>
        <taxon>Craniata</taxon>
        <taxon>Vertebrata</taxon>
        <taxon>Euteleostomi</taxon>
        <taxon>Mammalia</taxon>
        <taxon>Eutheria</taxon>
        <taxon>Laurasiatheria</taxon>
        <taxon>Chiroptera</taxon>
        <taxon>Yangochiroptera</taxon>
        <taxon>Phyllostomidae</taxon>
        <taxon>Phyllostominae</taxon>
        <taxon>Phyllostomus</taxon>
    </lineage>
</organism>
<name>A0A834BI87_9CHIR</name>
<protein>
    <submittedName>
        <fullName evidence="2">Uncharacterized protein</fullName>
    </submittedName>
</protein>
<proteinExistence type="predicted"/>
<dbReference type="AlphaFoldDB" id="A0A834BI87"/>